<name>A0A645CU93_9ZZZZ</name>
<accession>A0A645CU93</accession>
<protein>
    <recommendedName>
        <fullName evidence="2">Sporulation protein YtfJ</fullName>
    </recommendedName>
</protein>
<dbReference type="AlphaFoldDB" id="A0A645CU93"/>
<reference evidence="1" key="1">
    <citation type="submission" date="2019-08" db="EMBL/GenBank/DDBJ databases">
        <authorList>
            <person name="Kucharzyk K."/>
            <person name="Murdoch R.W."/>
            <person name="Higgins S."/>
            <person name="Loffler F."/>
        </authorList>
    </citation>
    <scope>NUCLEOTIDE SEQUENCE</scope>
</reference>
<dbReference type="InterPro" id="IPR014229">
    <property type="entry name" value="Spore_YtfJ"/>
</dbReference>
<gene>
    <name evidence="1" type="ORF">SDC9_127309</name>
</gene>
<proteinExistence type="predicted"/>
<dbReference type="PANTHER" id="PTHR39162:SF1">
    <property type="entry name" value="SPORULATION PROTEIN YTFJ"/>
    <property type="match status" value="1"/>
</dbReference>
<dbReference type="EMBL" id="VSSQ01029933">
    <property type="protein sequence ID" value="MPM80262.1"/>
    <property type="molecule type" value="Genomic_DNA"/>
</dbReference>
<evidence type="ECO:0000313" key="1">
    <source>
        <dbReference type="EMBL" id="MPM80262.1"/>
    </source>
</evidence>
<comment type="caution">
    <text evidence="1">The sequence shown here is derived from an EMBL/GenBank/DDBJ whole genome shotgun (WGS) entry which is preliminary data.</text>
</comment>
<sequence>MASETGNNLEILFGKMEEFVSSKTVVGDAVIIGDVTLLPLVDVTVGVGAGGGEKGQGGGGLGAKIMPSAVIAIYNGNVQLINIKNQDAVSKLIDMAPGIAAKLNFGSAFRKKDDDFTEDNVEKKVRFEEKTVTE</sequence>
<evidence type="ECO:0008006" key="2">
    <source>
        <dbReference type="Google" id="ProtNLM"/>
    </source>
</evidence>
<organism evidence="1">
    <name type="scientific">bioreactor metagenome</name>
    <dbReference type="NCBI Taxonomy" id="1076179"/>
    <lineage>
        <taxon>unclassified sequences</taxon>
        <taxon>metagenomes</taxon>
        <taxon>ecological metagenomes</taxon>
    </lineage>
</organism>
<dbReference type="Pfam" id="PF09579">
    <property type="entry name" value="Spore_YtfJ"/>
    <property type="match status" value="1"/>
</dbReference>
<dbReference type="PANTHER" id="PTHR39162">
    <property type="entry name" value="GLL3345 PROTEIN"/>
    <property type="match status" value="1"/>
</dbReference>